<protein>
    <submittedName>
        <fullName evidence="1">Uncharacterized protein</fullName>
    </submittedName>
</protein>
<reference evidence="1 2" key="1">
    <citation type="journal article" date="2021" name="Sci. Rep.">
        <title>Chromosome anchoring in Senegalese sole (Solea senegalensis) reveals sex-associated markers and genome rearrangements in flatfish.</title>
        <authorList>
            <person name="Guerrero-Cozar I."/>
            <person name="Gomez-Garrido J."/>
            <person name="Berbel C."/>
            <person name="Martinez-Blanch J.F."/>
            <person name="Alioto T."/>
            <person name="Claros M.G."/>
            <person name="Gagnaire P.A."/>
            <person name="Manchado M."/>
        </authorList>
    </citation>
    <scope>NUCLEOTIDE SEQUENCE [LARGE SCALE GENOMIC DNA]</scope>
    <source>
        <strain evidence="1">Sse05_10M</strain>
    </source>
</reference>
<dbReference type="AlphaFoldDB" id="A0AAV6RQN1"/>
<keyword evidence="2" id="KW-1185">Reference proteome</keyword>
<evidence type="ECO:0000313" key="1">
    <source>
        <dbReference type="EMBL" id="KAG7506983.1"/>
    </source>
</evidence>
<evidence type="ECO:0000313" key="2">
    <source>
        <dbReference type="Proteomes" id="UP000693946"/>
    </source>
</evidence>
<gene>
    <name evidence="1" type="ORF">JOB18_020763</name>
</gene>
<accession>A0AAV6RQN1</accession>
<comment type="caution">
    <text evidence="1">The sequence shown here is derived from an EMBL/GenBank/DDBJ whole genome shotgun (WGS) entry which is preliminary data.</text>
</comment>
<sequence>MEYLISEKYDVSLTKVCVNRTRERYSDFLADYSVSEDKRSGVVEFWVQDETRTR</sequence>
<organism evidence="1 2">
    <name type="scientific">Solea senegalensis</name>
    <name type="common">Senegalese sole</name>
    <dbReference type="NCBI Taxonomy" id="28829"/>
    <lineage>
        <taxon>Eukaryota</taxon>
        <taxon>Metazoa</taxon>
        <taxon>Chordata</taxon>
        <taxon>Craniata</taxon>
        <taxon>Vertebrata</taxon>
        <taxon>Euteleostomi</taxon>
        <taxon>Actinopterygii</taxon>
        <taxon>Neopterygii</taxon>
        <taxon>Teleostei</taxon>
        <taxon>Neoteleostei</taxon>
        <taxon>Acanthomorphata</taxon>
        <taxon>Carangaria</taxon>
        <taxon>Pleuronectiformes</taxon>
        <taxon>Pleuronectoidei</taxon>
        <taxon>Soleidae</taxon>
        <taxon>Solea</taxon>
    </lineage>
</organism>
<dbReference type="EMBL" id="JAGKHQ010000010">
    <property type="protein sequence ID" value="KAG7506983.1"/>
    <property type="molecule type" value="Genomic_DNA"/>
</dbReference>
<dbReference type="Proteomes" id="UP000693946">
    <property type="component" value="Linkage Group LG18"/>
</dbReference>
<proteinExistence type="predicted"/>
<name>A0AAV6RQN1_SOLSE</name>